<dbReference type="RefSeq" id="WP_189571361.1">
    <property type="nucleotide sequence ID" value="NZ_BMXU01000001.1"/>
</dbReference>
<name>A0ABV7MDI0_9PROT</name>
<comment type="similarity">
    <text evidence="13">Belongs to the LpxK family.</text>
</comment>
<evidence type="ECO:0000256" key="2">
    <source>
        <dbReference type="ARBA" id="ARBA00004870"/>
    </source>
</evidence>
<comment type="function">
    <text evidence="1 13">Transfers the gamma-phosphate of ATP to the 4'-position of a tetraacyldisaccharide 1-phosphate intermediate (termed DS-1-P) to form tetraacyldisaccharide 1,4'-bis-phosphate (lipid IVA).</text>
</comment>
<protein>
    <recommendedName>
        <fullName evidence="4 13">Tetraacyldisaccharide 4'-kinase</fullName>
        <ecNumber evidence="3 13">2.7.1.130</ecNumber>
    </recommendedName>
    <alternativeName>
        <fullName evidence="12 13">Lipid A 4'-kinase</fullName>
    </alternativeName>
</protein>
<dbReference type="InterPro" id="IPR027417">
    <property type="entry name" value="P-loop_NTPase"/>
</dbReference>
<dbReference type="PANTHER" id="PTHR42724:SF1">
    <property type="entry name" value="TETRAACYLDISACCHARIDE 4'-KINASE, MITOCHONDRIAL-RELATED"/>
    <property type="match status" value="1"/>
</dbReference>
<evidence type="ECO:0000256" key="4">
    <source>
        <dbReference type="ARBA" id="ARBA00016436"/>
    </source>
</evidence>
<organism evidence="14 15">
    <name type="scientific">Parvularcula lutaonensis</name>
    <dbReference type="NCBI Taxonomy" id="491923"/>
    <lineage>
        <taxon>Bacteria</taxon>
        <taxon>Pseudomonadati</taxon>
        <taxon>Pseudomonadota</taxon>
        <taxon>Alphaproteobacteria</taxon>
        <taxon>Parvularculales</taxon>
        <taxon>Parvularculaceae</taxon>
        <taxon>Parvularcula</taxon>
    </lineage>
</organism>
<evidence type="ECO:0000313" key="14">
    <source>
        <dbReference type="EMBL" id="MFC3302719.1"/>
    </source>
</evidence>
<evidence type="ECO:0000256" key="5">
    <source>
        <dbReference type="ARBA" id="ARBA00022516"/>
    </source>
</evidence>
<reference evidence="15" key="1">
    <citation type="journal article" date="2019" name="Int. J. Syst. Evol. Microbiol.">
        <title>The Global Catalogue of Microorganisms (GCM) 10K type strain sequencing project: providing services to taxonomists for standard genome sequencing and annotation.</title>
        <authorList>
            <consortium name="The Broad Institute Genomics Platform"/>
            <consortium name="The Broad Institute Genome Sequencing Center for Infectious Disease"/>
            <person name="Wu L."/>
            <person name="Ma J."/>
        </authorList>
    </citation>
    <scope>NUCLEOTIDE SEQUENCE [LARGE SCALE GENOMIC DNA]</scope>
    <source>
        <strain evidence="15">KCTC 22245</strain>
    </source>
</reference>
<evidence type="ECO:0000256" key="1">
    <source>
        <dbReference type="ARBA" id="ARBA00002274"/>
    </source>
</evidence>
<keyword evidence="15" id="KW-1185">Reference proteome</keyword>
<evidence type="ECO:0000256" key="8">
    <source>
        <dbReference type="ARBA" id="ARBA00022741"/>
    </source>
</evidence>
<evidence type="ECO:0000256" key="3">
    <source>
        <dbReference type="ARBA" id="ARBA00012071"/>
    </source>
</evidence>
<proteinExistence type="inferred from homology"/>
<sequence length="326" mass="35277">MPLDAPRFWQRDQRNAFLARALSPVGEIYHQIVQRRLSKPGAEPPCPVICVGNATVGGVGKTPFVRMLTKSLRERGHEAHVLTRGYGGKEKGTRRVTEDDAAALVGDEPLMLAQDLPVWVSADRPAGAEAAARDGATLIVMDDGFQNPSLKKTLSLMLVDGDTLFGNGRVFPAGPLREKPEAAAARADAIVAVLPGPEAETPPELARLAGGKPLFRAWFAIDRTSIPEGPILAFCGIGRPERFSRSLEEAAAKPIKFLTFPDHHSFTEGEIAALRVEATAAGAQLVTTEKDYIRLEPAARDGITAIRGATQVDDRDRLLRLVEDRR</sequence>
<evidence type="ECO:0000256" key="9">
    <source>
        <dbReference type="ARBA" id="ARBA00022777"/>
    </source>
</evidence>
<keyword evidence="6 13" id="KW-0441">Lipid A biosynthesis</keyword>
<comment type="catalytic activity">
    <reaction evidence="13">
        <text>a lipid A disaccharide + ATP = a lipid IVA + ADP + H(+)</text>
        <dbReference type="Rhea" id="RHEA:67840"/>
        <dbReference type="ChEBI" id="CHEBI:15378"/>
        <dbReference type="ChEBI" id="CHEBI:30616"/>
        <dbReference type="ChEBI" id="CHEBI:176343"/>
        <dbReference type="ChEBI" id="CHEBI:176425"/>
        <dbReference type="ChEBI" id="CHEBI:456216"/>
        <dbReference type="EC" id="2.7.1.130"/>
    </reaction>
</comment>
<keyword evidence="8 13" id="KW-0547">Nucleotide-binding</keyword>
<keyword evidence="5 13" id="KW-0444">Lipid biosynthesis</keyword>
<evidence type="ECO:0000256" key="13">
    <source>
        <dbReference type="HAMAP-Rule" id="MF_00409"/>
    </source>
</evidence>
<evidence type="ECO:0000256" key="10">
    <source>
        <dbReference type="ARBA" id="ARBA00022840"/>
    </source>
</evidence>
<keyword evidence="7 13" id="KW-0808">Transferase</keyword>
<dbReference type="GO" id="GO:0009029">
    <property type="term" value="F:lipid-A 4'-kinase activity"/>
    <property type="evidence" value="ECO:0007669"/>
    <property type="project" value="UniProtKB-EC"/>
</dbReference>
<gene>
    <name evidence="13 14" type="primary">lpxK</name>
    <name evidence="14" type="ORF">ACFONP_08240</name>
</gene>
<dbReference type="HAMAP" id="MF_00409">
    <property type="entry name" value="LpxK"/>
    <property type="match status" value="1"/>
</dbReference>
<dbReference type="Proteomes" id="UP001595607">
    <property type="component" value="Unassembled WGS sequence"/>
</dbReference>
<dbReference type="NCBIfam" id="TIGR00682">
    <property type="entry name" value="lpxK"/>
    <property type="match status" value="1"/>
</dbReference>
<keyword evidence="9 13" id="KW-0418">Kinase</keyword>
<comment type="caution">
    <text evidence="14">The sequence shown here is derived from an EMBL/GenBank/DDBJ whole genome shotgun (WGS) entry which is preliminary data.</text>
</comment>
<dbReference type="PANTHER" id="PTHR42724">
    <property type="entry name" value="TETRAACYLDISACCHARIDE 4'-KINASE"/>
    <property type="match status" value="1"/>
</dbReference>
<dbReference type="Pfam" id="PF02606">
    <property type="entry name" value="LpxK"/>
    <property type="match status" value="1"/>
</dbReference>
<evidence type="ECO:0000256" key="6">
    <source>
        <dbReference type="ARBA" id="ARBA00022556"/>
    </source>
</evidence>
<dbReference type="EMBL" id="JBHRVA010000002">
    <property type="protein sequence ID" value="MFC3302719.1"/>
    <property type="molecule type" value="Genomic_DNA"/>
</dbReference>
<dbReference type="InterPro" id="IPR003758">
    <property type="entry name" value="LpxK"/>
</dbReference>
<evidence type="ECO:0000256" key="12">
    <source>
        <dbReference type="ARBA" id="ARBA00029757"/>
    </source>
</evidence>
<evidence type="ECO:0000256" key="7">
    <source>
        <dbReference type="ARBA" id="ARBA00022679"/>
    </source>
</evidence>
<comment type="pathway">
    <text evidence="2 13">Glycolipid biosynthesis; lipid IV(A) biosynthesis; lipid IV(A) from (3R)-3-hydroxytetradecanoyl-[acyl-carrier-protein] and UDP-N-acetyl-alpha-D-glucosamine: step 6/6.</text>
</comment>
<dbReference type="SUPFAM" id="SSF52540">
    <property type="entry name" value="P-loop containing nucleoside triphosphate hydrolases"/>
    <property type="match status" value="1"/>
</dbReference>
<feature type="binding site" evidence="13">
    <location>
        <begin position="55"/>
        <end position="62"/>
    </location>
    <ligand>
        <name>ATP</name>
        <dbReference type="ChEBI" id="CHEBI:30616"/>
    </ligand>
</feature>
<keyword evidence="11 13" id="KW-0443">Lipid metabolism</keyword>
<evidence type="ECO:0000313" key="15">
    <source>
        <dbReference type="Proteomes" id="UP001595607"/>
    </source>
</evidence>
<dbReference type="EC" id="2.7.1.130" evidence="3 13"/>
<keyword evidence="10 13" id="KW-0067">ATP-binding</keyword>
<evidence type="ECO:0000256" key="11">
    <source>
        <dbReference type="ARBA" id="ARBA00023098"/>
    </source>
</evidence>
<accession>A0ABV7MDI0</accession>